<feature type="region of interest" description="Disordered" evidence="2">
    <location>
        <begin position="380"/>
        <end position="417"/>
    </location>
</feature>
<evidence type="ECO:0000256" key="1">
    <source>
        <dbReference type="SAM" id="Coils"/>
    </source>
</evidence>
<gene>
    <name evidence="4" type="ORF">R1sor_021286</name>
</gene>
<keyword evidence="5" id="KW-1185">Reference proteome</keyword>
<feature type="compositionally biased region" description="Polar residues" evidence="2">
    <location>
        <begin position="391"/>
        <end position="416"/>
    </location>
</feature>
<comment type="caution">
    <text evidence="4">The sequence shown here is derived from an EMBL/GenBank/DDBJ whole genome shotgun (WGS) entry which is preliminary data.</text>
</comment>
<feature type="region of interest" description="Disordered" evidence="2">
    <location>
        <begin position="324"/>
        <end position="357"/>
    </location>
</feature>
<dbReference type="Proteomes" id="UP001633002">
    <property type="component" value="Unassembled WGS sequence"/>
</dbReference>
<dbReference type="Pfam" id="PF25541">
    <property type="entry name" value="TBCA_PH"/>
    <property type="match status" value="1"/>
</dbReference>
<evidence type="ECO:0000259" key="3">
    <source>
        <dbReference type="Pfam" id="PF25541"/>
    </source>
</evidence>
<dbReference type="AlphaFoldDB" id="A0ABD3GGM9"/>
<keyword evidence="1" id="KW-0175">Coiled coil</keyword>
<protein>
    <recommendedName>
        <fullName evidence="3">Pleckstrin homology domain-containing protein</fullName>
    </recommendedName>
</protein>
<name>A0ABD3GGM9_9MARC</name>
<dbReference type="InterPro" id="IPR057971">
    <property type="entry name" value="PKHA4-7_TBCA"/>
</dbReference>
<feature type="domain" description="Pleckstrin homology" evidence="3">
    <location>
        <begin position="519"/>
        <end position="641"/>
    </location>
</feature>
<dbReference type="EMBL" id="JBJQOH010000007">
    <property type="protein sequence ID" value="KAL3678330.1"/>
    <property type="molecule type" value="Genomic_DNA"/>
</dbReference>
<evidence type="ECO:0000256" key="2">
    <source>
        <dbReference type="SAM" id="MobiDB-lite"/>
    </source>
</evidence>
<organism evidence="4 5">
    <name type="scientific">Riccia sorocarpa</name>
    <dbReference type="NCBI Taxonomy" id="122646"/>
    <lineage>
        <taxon>Eukaryota</taxon>
        <taxon>Viridiplantae</taxon>
        <taxon>Streptophyta</taxon>
        <taxon>Embryophyta</taxon>
        <taxon>Marchantiophyta</taxon>
        <taxon>Marchantiopsida</taxon>
        <taxon>Marchantiidae</taxon>
        <taxon>Marchantiales</taxon>
        <taxon>Ricciaceae</taxon>
        <taxon>Riccia</taxon>
    </lineage>
</organism>
<reference evidence="4 5" key="1">
    <citation type="submission" date="2024-09" db="EMBL/GenBank/DDBJ databases">
        <title>Chromosome-scale assembly of Riccia sorocarpa.</title>
        <authorList>
            <person name="Paukszto L."/>
        </authorList>
    </citation>
    <scope>NUCLEOTIDE SEQUENCE [LARGE SCALE GENOMIC DNA]</scope>
    <source>
        <strain evidence="4">LP-2024</strain>
        <tissue evidence="4">Aerial parts of the thallus</tissue>
    </source>
</reference>
<feature type="coiled-coil region" evidence="1">
    <location>
        <begin position="603"/>
        <end position="630"/>
    </location>
</feature>
<proteinExistence type="predicted"/>
<evidence type="ECO:0000313" key="4">
    <source>
        <dbReference type="EMBL" id="KAL3678330.1"/>
    </source>
</evidence>
<feature type="coiled-coil region" evidence="1">
    <location>
        <begin position="460"/>
        <end position="494"/>
    </location>
</feature>
<sequence>MHGTSSGSTFVGKRLPCIRLMEAEFSRQYASAGHGFLRKIASFVPYSFKDLADIDLVEFSALKKMNMVKYVTGIQRLCDVFWYAFWNTDVDGDRLLIKGCSGSTAVVGWHEVSVAFGASHSEAEEFRAIKINNKNMAPYRPGDYLPETVETNAQTKLVNGRPYEEISYYKKAAPYGATYFLMTLIAELFWYNGRSVRFTTPMLYAYMRSLHGHPTNWAKVILHNLKTEIGILQKRAQTADNNKPVPIVWAPIFVRILYAFRESIFAGTPLVSPEAWVSWIHTSKDGEIDLRGLHNKFMDPIDDLKLIREKCKLTDQIPVAEPVSGEVAPVTNGGARTPAAPSARKRPGATQDGSPSSVALLAVVNPADVRTVRTRYTGKKQKVCDGAADPGTSSPQNPDQGVNGGTSTPPTPSSVEDASISAFGQKLGVTLASVVSREVEVTFGTLISEAKNSALLSSQVEEFTERLTESERLRAGLKSRVDELEGKLLKAADKSAEEASRKTELELKKELARVQNEAQVTIGRLQTELKSATEALESRTKDKDTLQATVKSLTGQLQALKDATATNEAKLREENSVLQQQLDSNRSHIDRYNTEFHAEVSKAAKFEEELISLKNQVENHKFSAERAEKAHAALHLEFNQVKTELRMLKISGK</sequence>
<evidence type="ECO:0000313" key="5">
    <source>
        <dbReference type="Proteomes" id="UP001633002"/>
    </source>
</evidence>
<accession>A0ABD3GGM9</accession>